<organism evidence="2 3">
    <name type="scientific">Bdellovibrio bacteriovorus</name>
    <dbReference type="NCBI Taxonomy" id="959"/>
    <lineage>
        <taxon>Bacteria</taxon>
        <taxon>Pseudomonadati</taxon>
        <taxon>Bdellovibrionota</taxon>
        <taxon>Bdellovibrionia</taxon>
        <taxon>Bdellovibrionales</taxon>
        <taxon>Pseudobdellovibrionaceae</taxon>
        <taxon>Bdellovibrio</taxon>
    </lineage>
</organism>
<gene>
    <name evidence="2" type="ORF">B9G79_09560</name>
</gene>
<dbReference type="OrthoDB" id="5298678at2"/>
<dbReference type="AlphaFoldDB" id="A0A1Z3N8J1"/>
<sequence>MATNKNFNETSADKSSSVKQPASKPAERTERSQQPSRNQGDNRSSSSTTERYSRDEEMEE</sequence>
<dbReference type="Proteomes" id="UP000197003">
    <property type="component" value="Chromosome"/>
</dbReference>
<feature type="compositionally biased region" description="Polar residues" evidence="1">
    <location>
        <begin position="1"/>
        <end position="20"/>
    </location>
</feature>
<name>A0A1Z3N8J1_BDEBC</name>
<evidence type="ECO:0000313" key="2">
    <source>
        <dbReference type="EMBL" id="ASD63803.1"/>
    </source>
</evidence>
<proteinExistence type="predicted"/>
<feature type="compositionally biased region" description="Polar residues" evidence="1">
    <location>
        <begin position="32"/>
        <end position="42"/>
    </location>
</feature>
<reference evidence="2 3" key="1">
    <citation type="submission" date="2017-04" db="EMBL/GenBank/DDBJ databases">
        <title>Whole genome sequence of Bdellovibrio bacteriovorus strain SSB218315.</title>
        <authorList>
            <person name="Oyedara O."/>
            <person name="Rodriguez-Perez M.A."/>
        </authorList>
    </citation>
    <scope>NUCLEOTIDE SEQUENCE [LARGE SCALE GENOMIC DNA]</scope>
    <source>
        <strain evidence="2 3">SSB218315</strain>
    </source>
</reference>
<accession>A0A1Z3N8J1</accession>
<evidence type="ECO:0000256" key="1">
    <source>
        <dbReference type="SAM" id="MobiDB-lite"/>
    </source>
</evidence>
<feature type="compositionally biased region" description="Basic and acidic residues" evidence="1">
    <location>
        <begin position="51"/>
        <end position="60"/>
    </location>
</feature>
<dbReference type="EMBL" id="CP020946">
    <property type="protein sequence ID" value="ASD63803.1"/>
    <property type="molecule type" value="Genomic_DNA"/>
</dbReference>
<protein>
    <submittedName>
        <fullName evidence="2">Uncharacterized protein</fullName>
    </submittedName>
</protein>
<feature type="region of interest" description="Disordered" evidence="1">
    <location>
        <begin position="1"/>
        <end position="60"/>
    </location>
</feature>
<dbReference type="RefSeq" id="WP_088565313.1">
    <property type="nucleotide sequence ID" value="NZ_CP020946.1"/>
</dbReference>
<evidence type="ECO:0000313" key="3">
    <source>
        <dbReference type="Proteomes" id="UP000197003"/>
    </source>
</evidence>